<evidence type="ECO:0000313" key="1">
    <source>
        <dbReference type="EMBL" id="DAE17570.1"/>
    </source>
</evidence>
<organism evidence="1">
    <name type="scientific">Caudovirales sp. ctqPn17</name>
    <dbReference type="NCBI Taxonomy" id="2825772"/>
    <lineage>
        <taxon>Viruses</taxon>
        <taxon>Duplodnaviria</taxon>
        <taxon>Heunggongvirae</taxon>
        <taxon>Uroviricota</taxon>
        <taxon>Caudoviricetes</taxon>
    </lineage>
</organism>
<protein>
    <submittedName>
        <fullName evidence="1">Uncharacterized protein</fullName>
    </submittedName>
</protein>
<proteinExistence type="predicted"/>
<name>A0A8S5QF42_9CAUD</name>
<sequence>MPKQIKRQTVKLIRYEQRKARKGYLCQICGKGILPGKQYMYYSCMSGNRYLSFFCHIHCDAMLRAWDAKMRERNEETPLVNPLDADEMKADIQKNVCWICVKLRERGTEMCSSEDITGCTNCIQAVIPDWLVGTALDSVMENSQEK</sequence>
<accession>A0A8S5QF42</accession>
<dbReference type="EMBL" id="BK015642">
    <property type="protein sequence ID" value="DAE17570.1"/>
    <property type="molecule type" value="Genomic_DNA"/>
</dbReference>
<reference evidence="1" key="1">
    <citation type="journal article" date="2021" name="Proc. Natl. Acad. Sci. U.S.A.">
        <title>A Catalog of Tens of Thousands of Viruses from Human Metagenomes Reveals Hidden Associations with Chronic Diseases.</title>
        <authorList>
            <person name="Tisza M.J."/>
            <person name="Buck C.B."/>
        </authorList>
    </citation>
    <scope>NUCLEOTIDE SEQUENCE</scope>
    <source>
        <strain evidence="1">CtqPn17</strain>
    </source>
</reference>